<feature type="compositionally biased region" description="Low complexity" evidence="1">
    <location>
        <begin position="48"/>
        <end position="67"/>
    </location>
</feature>
<evidence type="ECO:0000256" key="1">
    <source>
        <dbReference type="SAM" id="MobiDB-lite"/>
    </source>
</evidence>
<accession>A0A4U0WJH4</accession>
<organism evidence="2 3">
    <name type="scientific">Cryomyces minteri</name>
    <dbReference type="NCBI Taxonomy" id="331657"/>
    <lineage>
        <taxon>Eukaryota</taxon>
        <taxon>Fungi</taxon>
        <taxon>Dikarya</taxon>
        <taxon>Ascomycota</taxon>
        <taxon>Pezizomycotina</taxon>
        <taxon>Dothideomycetes</taxon>
        <taxon>Dothideomycetes incertae sedis</taxon>
        <taxon>Cryomyces</taxon>
    </lineage>
</organism>
<gene>
    <name evidence="2" type="ORF">B0A49_08888</name>
</gene>
<evidence type="ECO:0000313" key="3">
    <source>
        <dbReference type="Proteomes" id="UP000308768"/>
    </source>
</evidence>
<feature type="region of interest" description="Disordered" evidence="1">
    <location>
        <begin position="48"/>
        <end position="70"/>
    </location>
</feature>
<dbReference type="EMBL" id="NAJN01001468">
    <property type="protein sequence ID" value="TKA63001.1"/>
    <property type="molecule type" value="Genomic_DNA"/>
</dbReference>
<protein>
    <submittedName>
        <fullName evidence="2">Uncharacterized protein</fullName>
    </submittedName>
</protein>
<keyword evidence="3" id="KW-1185">Reference proteome</keyword>
<sequence length="163" mass="17270">MGDYKKAANVATASVAASEATTLVQGEDQRDTSMIFVSIPLADLDPVGTDSSTVSSPGSSNAAGASSTFRPAKPSWLERIASSVTGKSFATPEQQGFRTVQMTRADYEKYWARDGEGQYVGTEPEGSGREWYREKLSAYGRAYDGGPGKVQAGVWIGQTGVVV</sequence>
<evidence type="ECO:0000313" key="2">
    <source>
        <dbReference type="EMBL" id="TKA63001.1"/>
    </source>
</evidence>
<proteinExistence type="predicted"/>
<name>A0A4U0WJH4_9PEZI</name>
<dbReference type="Proteomes" id="UP000308768">
    <property type="component" value="Unassembled WGS sequence"/>
</dbReference>
<reference evidence="2 3" key="1">
    <citation type="submission" date="2017-03" db="EMBL/GenBank/DDBJ databases">
        <title>Genomes of endolithic fungi from Antarctica.</title>
        <authorList>
            <person name="Coleine C."/>
            <person name="Masonjones S."/>
            <person name="Stajich J.E."/>
        </authorList>
    </citation>
    <scope>NUCLEOTIDE SEQUENCE [LARGE SCALE GENOMIC DNA]</scope>
    <source>
        <strain evidence="2 3">CCFEE 5187</strain>
    </source>
</reference>
<dbReference type="AlphaFoldDB" id="A0A4U0WJH4"/>
<dbReference type="OrthoDB" id="4158258at2759"/>
<comment type="caution">
    <text evidence="2">The sequence shown here is derived from an EMBL/GenBank/DDBJ whole genome shotgun (WGS) entry which is preliminary data.</text>
</comment>